<protein>
    <recommendedName>
        <fullName evidence="3">Trigger factor ribosome-binding bacterial domain-containing protein</fullName>
    </recommendedName>
</protein>
<dbReference type="Gene3D" id="3.30.70.1050">
    <property type="entry name" value="Trigger factor ribosome-binding domain"/>
    <property type="match status" value="1"/>
</dbReference>
<feature type="region of interest" description="Disordered" evidence="1">
    <location>
        <begin position="164"/>
        <end position="187"/>
    </location>
</feature>
<evidence type="ECO:0000313" key="4">
    <source>
        <dbReference type="EMBL" id="GMI21585.1"/>
    </source>
</evidence>
<organism evidence="4 5">
    <name type="scientific">Tetraparma gracilis</name>
    <dbReference type="NCBI Taxonomy" id="2962635"/>
    <lineage>
        <taxon>Eukaryota</taxon>
        <taxon>Sar</taxon>
        <taxon>Stramenopiles</taxon>
        <taxon>Ochrophyta</taxon>
        <taxon>Bolidophyceae</taxon>
        <taxon>Parmales</taxon>
        <taxon>Triparmaceae</taxon>
        <taxon>Tetraparma</taxon>
    </lineage>
</organism>
<feature type="domain" description="Trigger factor ribosome-binding bacterial" evidence="3">
    <location>
        <begin position="79"/>
        <end position="164"/>
    </location>
</feature>
<proteinExistence type="predicted"/>
<evidence type="ECO:0000256" key="1">
    <source>
        <dbReference type="SAM" id="MobiDB-lite"/>
    </source>
</evidence>
<sequence>MLSIMLCLILLLLAASTVTSFAPASFARLPLGLRASPPEGTPPEGTPLPSNPFQPTWSCIETSPSSFWLSATALSPAILKTRDQVVREASSKAQFPGFRKGQIPPYAMPEMSAFAVEESVTNVLKEAVEGFGIKVDGKVEVIEDMKKAGRAWKKGADIQFTATFNGERISPPDEPAAADAEPAAAAE</sequence>
<dbReference type="SUPFAM" id="SSF102735">
    <property type="entry name" value="Trigger factor ribosome-binding domain"/>
    <property type="match status" value="1"/>
</dbReference>
<name>A0ABQ6M8E4_9STRA</name>
<reference evidence="4 5" key="1">
    <citation type="journal article" date="2023" name="Commun. Biol.">
        <title>Genome analysis of Parmales, the sister group of diatoms, reveals the evolutionary specialization of diatoms from phago-mixotrophs to photoautotrophs.</title>
        <authorList>
            <person name="Ban H."/>
            <person name="Sato S."/>
            <person name="Yoshikawa S."/>
            <person name="Yamada K."/>
            <person name="Nakamura Y."/>
            <person name="Ichinomiya M."/>
            <person name="Sato N."/>
            <person name="Blanc-Mathieu R."/>
            <person name="Endo H."/>
            <person name="Kuwata A."/>
            <person name="Ogata H."/>
        </authorList>
    </citation>
    <scope>NUCLEOTIDE SEQUENCE [LARGE SCALE GENOMIC DNA]</scope>
</reference>
<accession>A0ABQ6M8E4</accession>
<dbReference type="InterPro" id="IPR036611">
    <property type="entry name" value="Trigger_fac_ribosome-bd_sf"/>
</dbReference>
<feature type="chain" id="PRO_5046929481" description="Trigger factor ribosome-binding bacterial domain-containing protein" evidence="2">
    <location>
        <begin position="21"/>
        <end position="187"/>
    </location>
</feature>
<comment type="caution">
    <text evidence="4">The sequence shown here is derived from an EMBL/GenBank/DDBJ whole genome shotgun (WGS) entry which is preliminary data.</text>
</comment>
<dbReference type="Proteomes" id="UP001165060">
    <property type="component" value="Unassembled WGS sequence"/>
</dbReference>
<evidence type="ECO:0000256" key="2">
    <source>
        <dbReference type="SAM" id="SignalP"/>
    </source>
</evidence>
<evidence type="ECO:0000259" key="3">
    <source>
        <dbReference type="Pfam" id="PF05697"/>
    </source>
</evidence>
<evidence type="ECO:0000313" key="5">
    <source>
        <dbReference type="Proteomes" id="UP001165060"/>
    </source>
</evidence>
<dbReference type="Pfam" id="PF05697">
    <property type="entry name" value="Trigger_N"/>
    <property type="match status" value="1"/>
</dbReference>
<keyword evidence="2" id="KW-0732">Signal</keyword>
<dbReference type="EMBL" id="BRYB01001252">
    <property type="protein sequence ID" value="GMI21585.1"/>
    <property type="molecule type" value="Genomic_DNA"/>
</dbReference>
<feature type="compositionally biased region" description="Low complexity" evidence="1">
    <location>
        <begin position="175"/>
        <end position="187"/>
    </location>
</feature>
<dbReference type="InterPro" id="IPR008881">
    <property type="entry name" value="Trigger_fac_ribosome-bd_bac"/>
</dbReference>
<keyword evidence="5" id="KW-1185">Reference proteome</keyword>
<feature type="signal peptide" evidence="2">
    <location>
        <begin position="1"/>
        <end position="20"/>
    </location>
</feature>
<gene>
    <name evidence="4" type="ORF">TeGR_g8227</name>
</gene>